<gene>
    <name evidence="1" type="ORF">CAEBREN_17256</name>
</gene>
<dbReference type="OrthoDB" id="5802470at2759"/>
<accession>G0MGZ7</accession>
<reference evidence="2" key="1">
    <citation type="submission" date="2011-07" db="EMBL/GenBank/DDBJ databases">
        <authorList>
            <consortium name="Caenorhabditis brenneri Sequencing and Analysis Consortium"/>
            <person name="Wilson R.K."/>
        </authorList>
    </citation>
    <scope>NUCLEOTIDE SEQUENCE [LARGE SCALE GENOMIC DNA]</scope>
    <source>
        <strain evidence="2">PB2801</strain>
    </source>
</reference>
<evidence type="ECO:0000313" key="1">
    <source>
        <dbReference type="EMBL" id="EGT58097.1"/>
    </source>
</evidence>
<dbReference type="HOGENOM" id="CLU_1807917_0_0_1"/>
<name>G0MGZ7_CAEBE</name>
<keyword evidence="2" id="KW-1185">Reference proteome</keyword>
<protein>
    <submittedName>
        <fullName evidence="1">Uncharacterized protein</fullName>
    </submittedName>
</protein>
<dbReference type="Proteomes" id="UP000008068">
    <property type="component" value="Unassembled WGS sequence"/>
</dbReference>
<dbReference type="InParanoid" id="G0MGZ7"/>
<proteinExistence type="predicted"/>
<organism evidence="2">
    <name type="scientific">Caenorhabditis brenneri</name>
    <name type="common">Nematode worm</name>
    <dbReference type="NCBI Taxonomy" id="135651"/>
    <lineage>
        <taxon>Eukaryota</taxon>
        <taxon>Metazoa</taxon>
        <taxon>Ecdysozoa</taxon>
        <taxon>Nematoda</taxon>
        <taxon>Chromadorea</taxon>
        <taxon>Rhabditida</taxon>
        <taxon>Rhabditina</taxon>
        <taxon>Rhabditomorpha</taxon>
        <taxon>Rhabditoidea</taxon>
        <taxon>Rhabditidae</taxon>
        <taxon>Peloderinae</taxon>
        <taxon>Caenorhabditis</taxon>
    </lineage>
</organism>
<dbReference type="EMBL" id="GL379794">
    <property type="protein sequence ID" value="EGT58097.1"/>
    <property type="molecule type" value="Genomic_DNA"/>
</dbReference>
<evidence type="ECO:0000313" key="2">
    <source>
        <dbReference type="Proteomes" id="UP000008068"/>
    </source>
</evidence>
<sequence>MSLPPLFTSILAIHGIPLLQEEFGENDDLTTNLEGFHLVDNGRFLAAYPTGNAQSIAKLRALPVMKRSYVFGRWGLQPEHREDDVADFGGFHLVNKNRFLAANPIENALRLAKLRALPIMKKSNAFGRWGFRPGKRGSVAYSF</sequence>
<dbReference type="AlphaFoldDB" id="G0MGZ7"/>